<sequence>MLLGGIVVLACAFASAAVTLRNQGVDGALAVQRDLQAGHTLVPGDLRVVKGSIDADLVPAGEARSVVGRQLTIPLAAGALLARRHIGDPRYPRRGLALIGVAVKPGQYPPDLASGNRVSVSPIPGTGAGADDGIVPRAVSAVVTKVEHAEQPQNPAVVTLLLPRSDAQAIAAPVAQGLVTLMQISPEDS</sequence>
<evidence type="ECO:0000313" key="3">
    <source>
        <dbReference type="Proteomes" id="UP001602013"/>
    </source>
</evidence>
<dbReference type="RefSeq" id="WP_387416130.1">
    <property type="nucleotide sequence ID" value="NZ_JBIASD010000025.1"/>
</dbReference>
<gene>
    <name evidence="2" type="ORF">ACFYXI_30130</name>
</gene>
<proteinExistence type="predicted"/>
<keyword evidence="3" id="KW-1185">Reference proteome</keyword>
<feature type="signal peptide" evidence="1">
    <location>
        <begin position="1"/>
        <end position="16"/>
    </location>
</feature>
<name>A0ABW6T123_9ACTN</name>
<accession>A0ABW6T123</accession>
<evidence type="ECO:0000256" key="1">
    <source>
        <dbReference type="SAM" id="SignalP"/>
    </source>
</evidence>
<dbReference type="EMBL" id="JBIASD010000025">
    <property type="protein sequence ID" value="MFF3669854.1"/>
    <property type="molecule type" value="Genomic_DNA"/>
</dbReference>
<dbReference type="CDD" id="cd11614">
    <property type="entry name" value="SAF_CpaB_FlgA_like"/>
    <property type="match status" value="1"/>
</dbReference>
<evidence type="ECO:0000313" key="2">
    <source>
        <dbReference type="EMBL" id="MFF3669854.1"/>
    </source>
</evidence>
<keyword evidence="1" id="KW-0732">Signal</keyword>
<protein>
    <recommendedName>
        <fullName evidence="4">SAF domain-containing protein</fullName>
    </recommendedName>
</protein>
<organism evidence="2 3">
    <name type="scientific">Microtetraspora malaysiensis</name>
    <dbReference type="NCBI Taxonomy" id="161358"/>
    <lineage>
        <taxon>Bacteria</taxon>
        <taxon>Bacillati</taxon>
        <taxon>Actinomycetota</taxon>
        <taxon>Actinomycetes</taxon>
        <taxon>Streptosporangiales</taxon>
        <taxon>Streptosporangiaceae</taxon>
        <taxon>Microtetraspora</taxon>
    </lineage>
</organism>
<evidence type="ECO:0008006" key="4">
    <source>
        <dbReference type="Google" id="ProtNLM"/>
    </source>
</evidence>
<feature type="chain" id="PRO_5045105127" description="SAF domain-containing protein" evidence="1">
    <location>
        <begin position="17"/>
        <end position="189"/>
    </location>
</feature>
<dbReference type="Proteomes" id="UP001602013">
    <property type="component" value="Unassembled WGS sequence"/>
</dbReference>
<comment type="caution">
    <text evidence="2">The sequence shown here is derived from an EMBL/GenBank/DDBJ whole genome shotgun (WGS) entry which is preliminary data.</text>
</comment>
<reference evidence="2 3" key="1">
    <citation type="submission" date="2024-10" db="EMBL/GenBank/DDBJ databases">
        <title>The Natural Products Discovery Center: Release of the First 8490 Sequenced Strains for Exploring Actinobacteria Biosynthetic Diversity.</title>
        <authorList>
            <person name="Kalkreuter E."/>
            <person name="Kautsar S.A."/>
            <person name="Yang D."/>
            <person name="Bader C.D."/>
            <person name="Teijaro C.N."/>
            <person name="Fluegel L."/>
            <person name="Davis C.M."/>
            <person name="Simpson J.R."/>
            <person name="Lauterbach L."/>
            <person name="Steele A.D."/>
            <person name="Gui C."/>
            <person name="Meng S."/>
            <person name="Li G."/>
            <person name="Viehrig K."/>
            <person name="Ye F."/>
            <person name="Su P."/>
            <person name="Kiefer A.F."/>
            <person name="Nichols A."/>
            <person name="Cepeda A.J."/>
            <person name="Yan W."/>
            <person name="Fan B."/>
            <person name="Jiang Y."/>
            <person name="Adhikari A."/>
            <person name="Zheng C.-J."/>
            <person name="Schuster L."/>
            <person name="Cowan T.M."/>
            <person name="Smanski M.J."/>
            <person name="Chevrette M.G."/>
            <person name="De Carvalho L.P.S."/>
            <person name="Shen B."/>
        </authorList>
    </citation>
    <scope>NUCLEOTIDE SEQUENCE [LARGE SCALE GENOMIC DNA]</scope>
    <source>
        <strain evidence="2 3">NPDC002173</strain>
    </source>
</reference>